<dbReference type="Proteomes" id="UP000054770">
    <property type="component" value="Unassembled WGS sequence"/>
</dbReference>
<protein>
    <submittedName>
        <fullName evidence="1">Nitroreductase</fullName>
    </submittedName>
</protein>
<dbReference type="GO" id="GO:0016491">
    <property type="term" value="F:oxidoreductase activity"/>
    <property type="evidence" value="ECO:0007669"/>
    <property type="project" value="InterPro"/>
</dbReference>
<name>A0A158KLD8_9BURK</name>
<accession>A0A158KLD8</accession>
<reference evidence="1" key="1">
    <citation type="submission" date="2016-01" db="EMBL/GenBank/DDBJ databases">
        <authorList>
            <person name="Peeters C."/>
        </authorList>
    </citation>
    <scope>NUCLEOTIDE SEQUENCE [LARGE SCALE GENOMIC DNA]</scope>
    <source>
        <strain evidence="1">LMG 22940</strain>
    </source>
</reference>
<keyword evidence="2" id="KW-1185">Reference proteome</keyword>
<dbReference type="OrthoDB" id="9802775at2"/>
<gene>
    <name evidence="1" type="ORF">AWB68_06328</name>
</gene>
<organism evidence="1 2">
    <name type="scientific">Caballeronia choica</name>
    <dbReference type="NCBI Taxonomy" id="326476"/>
    <lineage>
        <taxon>Bacteria</taxon>
        <taxon>Pseudomonadati</taxon>
        <taxon>Pseudomonadota</taxon>
        <taxon>Betaproteobacteria</taxon>
        <taxon>Burkholderiales</taxon>
        <taxon>Burkholderiaceae</taxon>
        <taxon>Caballeronia</taxon>
    </lineage>
</organism>
<dbReference type="EMBL" id="FCON02000111">
    <property type="protein sequence ID" value="SAL81956.1"/>
    <property type="molecule type" value="Genomic_DNA"/>
</dbReference>
<dbReference type="InterPro" id="IPR000415">
    <property type="entry name" value="Nitroreductase-like"/>
</dbReference>
<dbReference type="RefSeq" id="WP_087648280.1">
    <property type="nucleotide sequence ID" value="NZ_FCON02000111.1"/>
</dbReference>
<dbReference type="Gene3D" id="3.40.109.10">
    <property type="entry name" value="NADH Oxidase"/>
    <property type="match status" value="1"/>
</dbReference>
<sequence>MLGELLWAANGINRDADGARTAHSALGGYQFEIYVLLATGSCRYDPVTRRPVLSMPLDLRETTAYQHFLAYAALDLLHVADMDRM</sequence>
<evidence type="ECO:0000313" key="1">
    <source>
        <dbReference type="EMBL" id="SAL81956.1"/>
    </source>
</evidence>
<dbReference type="AlphaFoldDB" id="A0A158KLD8"/>
<comment type="caution">
    <text evidence="1">The sequence shown here is derived from an EMBL/GenBank/DDBJ whole genome shotgun (WGS) entry which is preliminary data.</text>
</comment>
<evidence type="ECO:0000313" key="2">
    <source>
        <dbReference type="Proteomes" id="UP000054770"/>
    </source>
</evidence>
<proteinExistence type="predicted"/>